<reference evidence="13 14" key="1">
    <citation type="submission" date="2013-03" db="EMBL/GenBank/DDBJ databases">
        <title>The Genome Sequence of Exophiala aquamarina CBS 119918.</title>
        <authorList>
            <consortium name="The Broad Institute Genomics Platform"/>
            <person name="Cuomo C."/>
            <person name="de Hoog S."/>
            <person name="Gorbushina A."/>
            <person name="Walker B."/>
            <person name="Young S.K."/>
            <person name="Zeng Q."/>
            <person name="Gargeya S."/>
            <person name="Fitzgerald M."/>
            <person name="Haas B."/>
            <person name="Abouelleil A."/>
            <person name="Allen A.W."/>
            <person name="Alvarado L."/>
            <person name="Arachchi H.M."/>
            <person name="Berlin A.M."/>
            <person name="Chapman S.B."/>
            <person name="Gainer-Dewar J."/>
            <person name="Goldberg J."/>
            <person name="Griggs A."/>
            <person name="Gujja S."/>
            <person name="Hansen M."/>
            <person name="Howarth C."/>
            <person name="Imamovic A."/>
            <person name="Ireland A."/>
            <person name="Larimer J."/>
            <person name="McCowan C."/>
            <person name="Murphy C."/>
            <person name="Pearson M."/>
            <person name="Poon T.W."/>
            <person name="Priest M."/>
            <person name="Roberts A."/>
            <person name="Saif S."/>
            <person name="Shea T."/>
            <person name="Sisk P."/>
            <person name="Sykes S."/>
            <person name="Wortman J."/>
            <person name="Nusbaum C."/>
            <person name="Birren B."/>
        </authorList>
    </citation>
    <scope>NUCLEOTIDE SEQUENCE [LARGE SCALE GENOMIC DNA]</scope>
    <source>
        <strain evidence="13 14">CBS 119918</strain>
    </source>
</reference>
<name>A0A072PTI3_9EURO</name>
<evidence type="ECO:0000256" key="11">
    <source>
        <dbReference type="SAM" id="Phobius"/>
    </source>
</evidence>
<dbReference type="PROSITE" id="PS51384">
    <property type="entry name" value="FAD_FR"/>
    <property type="match status" value="1"/>
</dbReference>
<dbReference type="GO" id="GO:0006879">
    <property type="term" value="P:intracellular iron ion homeostasis"/>
    <property type="evidence" value="ECO:0007669"/>
    <property type="project" value="TreeGrafter"/>
</dbReference>
<evidence type="ECO:0000313" key="14">
    <source>
        <dbReference type="Proteomes" id="UP000027920"/>
    </source>
</evidence>
<dbReference type="SFLD" id="SFLDS00052">
    <property type="entry name" value="Ferric_Reductase_Domain"/>
    <property type="match status" value="1"/>
</dbReference>
<evidence type="ECO:0000256" key="1">
    <source>
        <dbReference type="ARBA" id="ARBA00004141"/>
    </source>
</evidence>
<keyword evidence="6" id="KW-0560">Oxidoreductase</keyword>
<evidence type="ECO:0000259" key="12">
    <source>
        <dbReference type="PROSITE" id="PS51384"/>
    </source>
</evidence>
<keyword evidence="8 11" id="KW-0472">Membrane</keyword>
<evidence type="ECO:0000256" key="9">
    <source>
        <dbReference type="ARBA" id="ARBA00023180"/>
    </source>
</evidence>
<dbReference type="Pfam" id="PF01794">
    <property type="entry name" value="Ferric_reduct"/>
    <property type="match status" value="1"/>
</dbReference>
<protein>
    <recommendedName>
        <fullName evidence="12">FAD-binding FR-type domain-containing protein</fullName>
    </recommendedName>
</protein>
<dbReference type="InterPro" id="IPR039261">
    <property type="entry name" value="FNR_nucleotide-bd"/>
</dbReference>
<dbReference type="CDD" id="cd06186">
    <property type="entry name" value="NOX_Duox_like_FAD_NADP"/>
    <property type="match status" value="1"/>
</dbReference>
<keyword evidence="7" id="KW-0406">Ion transport</keyword>
<feature type="region of interest" description="Disordered" evidence="10">
    <location>
        <begin position="374"/>
        <end position="405"/>
    </location>
</feature>
<keyword evidence="9" id="KW-0325">Glycoprotein</keyword>
<dbReference type="InterPro" id="IPR013121">
    <property type="entry name" value="Fe_red_NAD-bd_6"/>
</dbReference>
<feature type="compositionally biased region" description="Polar residues" evidence="10">
    <location>
        <begin position="391"/>
        <end position="405"/>
    </location>
</feature>
<accession>A0A072PTI3</accession>
<dbReference type="GeneID" id="25278572"/>
<evidence type="ECO:0000256" key="2">
    <source>
        <dbReference type="ARBA" id="ARBA00006278"/>
    </source>
</evidence>
<dbReference type="HOGENOM" id="CLU_010365_1_1_1"/>
<dbReference type="InterPro" id="IPR017927">
    <property type="entry name" value="FAD-bd_FR_type"/>
</dbReference>
<evidence type="ECO:0000256" key="7">
    <source>
        <dbReference type="ARBA" id="ARBA00023065"/>
    </source>
</evidence>
<keyword evidence="4 11" id="KW-0812">Transmembrane</keyword>
<dbReference type="PANTHER" id="PTHR32361">
    <property type="entry name" value="FERRIC/CUPRIC REDUCTASE TRANSMEMBRANE COMPONENT"/>
    <property type="match status" value="1"/>
</dbReference>
<dbReference type="Proteomes" id="UP000027920">
    <property type="component" value="Unassembled WGS sequence"/>
</dbReference>
<evidence type="ECO:0000256" key="6">
    <source>
        <dbReference type="ARBA" id="ARBA00023002"/>
    </source>
</evidence>
<keyword evidence="3" id="KW-0813">Transport</keyword>
<comment type="caution">
    <text evidence="13">The sequence shown here is derived from an EMBL/GenBank/DDBJ whole genome shotgun (WGS) entry which is preliminary data.</text>
</comment>
<dbReference type="EMBL" id="AMGV01000003">
    <property type="protein sequence ID" value="KEF58795.1"/>
    <property type="molecule type" value="Genomic_DNA"/>
</dbReference>
<evidence type="ECO:0000256" key="3">
    <source>
        <dbReference type="ARBA" id="ARBA00022448"/>
    </source>
</evidence>
<comment type="similarity">
    <text evidence="2">Belongs to the ferric reductase (FRE) family.</text>
</comment>
<dbReference type="InterPro" id="IPR013130">
    <property type="entry name" value="Fe3_Rdtase_TM_dom"/>
</dbReference>
<dbReference type="VEuPathDB" id="FungiDB:A1O9_03638"/>
<dbReference type="AlphaFoldDB" id="A0A072PTI3"/>
<comment type="subcellular location">
    <subcellularLocation>
        <location evidence="1">Membrane</location>
        <topology evidence="1">Multi-pass membrane protein</topology>
    </subcellularLocation>
</comment>
<feature type="transmembrane region" description="Helical" evidence="11">
    <location>
        <begin position="116"/>
        <end position="141"/>
    </location>
</feature>
<gene>
    <name evidence="13" type="ORF">A1O9_03638</name>
</gene>
<dbReference type="GO" id="GO:0015677">
    <property type="term" value="P:copper ion import"/>
    <property type="evidence" value="ECO:0007669"/>
    <property type="project" value="TreeGrafter"/>
</dbReference>
<feature type="domain" description="FAD-binding FR-type" evidence="12">
    <location>
        <begin position="251"/>
        <end position="454"/>
    </location>
</feature>
<feature type="transmembrane region" description="Helical" evidence="11">
    <location>
        <begin position="74"/>
        <end position="96"/>
    </location>
</feature>
<dbReference type="Gene3D" id="3.40.50.80">
    <property type="entry name" value="Nucleotide-binding domain of ferredoxin-NADP reductase (FNR) module"/>
    <property type="match status" value="1"/>
</dbReference>
<dbReference type="GO" id="GO:0006826">
    <property type="term" value="P:iron ion transport"/>
    <property type="evidence" value="ECO:0007669"/>
    <property type="project" value="TreeGrafter"/>
</dbReference>
<dbReference type="GO" id="GO:0005886">
    <property type="term" value="C:plasma membrane"/>
    <property type="evidence" value="ECO:0007669"/>
    <property type="project" value="TreeGrafter"/>
</dbReference>
<evidence type="ECO:0000256" key="4">
    <source>
        <dbReference type="ARBA" id="ARBA00022692"/>
    </source>
</evidence>
<dbReference type="SUPFAM" id="SSF52343">
    <property type="entry name" value="Ferredoxin reductase-like, C-terminal NADP-linked domain"/>
    <property type="match status" value="1"/>
</dbReference>
<evidence type="ECO:0000313" key="13">
    <source>
        <dbReference type="EMBL" id="KEF58795.1"/>
    </source>
</evidence>
<dbReference type="RefSeq" id="XP_013261385.1">
    <property type="nucleotide sequence ID" value="XM_013405931.1"/>
</dbReference>
<dbReference type="STRING" id="1182545.A0A072PTI3"/>
<sequence>MANRLVTHFFTSRRVSVVVDIEGRETSPTSKPSFGLYSSASHWVRTNLIVPAAFGSHHQRLYFWCTIPTRMETLVVVAFWILNLILCGVTYEIFYPNLYYTTAMQHWRYIADRTGIISYANLPILWIFSGRNNIFLWLTGWSFSTFNIFHRHVARIATIQAVIHSVCYSALEANYGAFAESWTEQYWYMGGMATVTMSFLLVLSSAWLRERFYEIFLLIHIVLSVVTIVGLFYHTRIFEGEYDPYLWPLVAIWVFDRVARLVRLAYCNLHLRLSDNVVGTKTEASYDQDANLIRLEVTPGSRMLKARAGQHYYLYQPLKFKGWENHPFTLGGWKSADQSGQSAGASVPPGIDPHASYEIKGKNKEVQVVGVDTLASSSDPSSEEASISSFKHASSNPQELTHTSTTSSQDTLVFFVRPYSSWTLRLRDECIKSSSPSVNTHVLLEGPYGEHSPVHSYENVVFIVGGSGISGALPYMQEYLESTTSVQSTAEGNKQTSRTRTRQITLIWATKQSAMVRSLCAQELKPFIGHPAIENHFYATSRHESRALVEHDNLEKTNSHATGIGLGISYGRPNIREKVLGVIDEVHAAGAAGGSVAILTCGPAAMADEARATVHTAMKQGKRGVRYFEEAFG</sequence>
<evidence type="ECO:0000256" key="10">
    <source>
        <dbReference type="SAM" id="MobiDB-lite"/>
    </source>
</evidence>
<organism evidence="13 14">
    <name type="scientific">Exophiala aquamarina CBS 119918</name>
    <dbReference type="NCBI Taxonomy" id="1182545"/>
    <lineage>
        <taxon>Eukaryota</taxon>
        <taxon>Fungi</taxon>
        <taxon>Dikarya</taxon>
        <taxon>Ascomycota</taxon>
        <taxon>Pezizomycotina</taxon>
        <taxon>Eurotiomycetes</taxon>
        <taxon>Chaetothyriomycetidae</taxon>
        <taxon>Chaetothyriales</taxon>
        <taxon>Herpotrichiellaceae</taxon>
        <taxon>Exophiala</taxon>
    </lineage>
</organism>
<dbReference type="SFLD" id="SFLDG01168">
    <property type="entry name" value="Ferric_reductase_subgroup_(FRE"/>
    <property type="match status" value="1"/>
</dbReference>
<feature type="transmembrane region" description="Helical" evidence="11">
    <location>
        <begin position="215"/>
        <end position="233"/>
    </location>
</feature>
<dbReference type="OrthoDB" id="4114957at2759"/>
<dbReference type="InterPro" id="IPR051410">
    <property type="entry name" value="Ferric/Cupric_Reductase"/>
</dbReference>
<dbReference type="Pfam" id="PF08030">
    <property type="entry name" value="NAD_binding_6"/>
    <property type="match status" value="1"/>
</dbReference>
<evidence type="ECO:0000256" key="5">
    <source>
        <dbReference type="ARBA" id="ARBA00022989"/>
    </source>
</evidence>
<keyword evidence="14" id="KW-1185">Reference proteome</keyword>
<proteinExistence type="inferred from homology"/>
<dbReference type="PANTHER" id="PTHR32361:SF9">
    <property type="entry name" value="FERRIC REDUCTASE TRANSMEMBRANE COMPONENT 3-RELATED"/>
    <property type="match status" value="1"/>
</dbReference>
<feature type="compositionally biased region" description="Low complexity" evidence="10">
    <location>
        <begin position="375"/>
        <end position="389"/>
    </location>
</feature>
<dbReference type="GO" id="GO:0000293">
    <property type="term" value="F:ferric-chelate reductase activity"/>
    <property type="evidence" value="ECO:0007669"/>
    <property type="project" value="UniProtKB-ARBA"/>
</dbReference>
<feature type="transmembrane region" description="Helical" evidence="11">
    <location>
        <begin position="186"/>
        <end position="208"/>
    </location>
</feature>
<keyword evidence="5 11" id="KW-1133">Transmembrane helix</keyword>
<evidence type="ECO:0000256" key="8">
    <source>
        <dbReference type="ARBA" id="ARBA00023136"/>
    </source>
</evidence>